<keyword evidence="2" id="KW-0052">Apoplast</keyword>
<keyword evidence="4" id="KW-0732">Signal</keyword>
<dbReference type="GO" id="GO:0048046">
    <property type="term" value="C:apoplast"/>
    <property type="evidence" value="ECO:0007669"/>
    <property type="project" value="UniProtKB-SubCell"/>
</dbReference>
<dbReference type="PANTHER" id="PTHR31279">
    <property type="entry name" value="PROTEIN EXORDIUM-LIKE 5"/>
    <property type="match status" value="1"/>
</dbReference>
<protein>
    <recommendedName>
        <fullName evidence="8">Protein EXORDIUM-like 3</fullName>
    </recommendedName>
</protein>
<reference evidence="6 7" key="1">
    <citation type="submission" date="2024-01" db="EMBL/GenBank/DDBJ databases">
        <title>The genomes of 5 underutilized Papilionoideae crops provide insights into root nodulation and disease resistanc.</title>
        <authorList>
            <person name="Yuan L."/>
        </authorList>
    </citation>
    <scope>NUCLEOTIDE SEQUENCE [LARGE SCALE GENOMIC DNA]</scope>
    <source>
        <strain evidence="6">ZHUSHIDOU_FW_LH</strain>
        <tissue evidence="6">Leaf</tissue>
    </source>
</reference>
<comment type="similarity">
    <text evidence="5">Belongs to the EXORDIUM family.</text>
</comment>
<comment type="subcellular location">
    <subcellularLocation>
        <location evidence="1">Secreted</location>
        <location evidence="1">Extracellular space</location>
        <location evidence="1">Apoplast</location>
    </subcellularLocation>
</comment>
<evidence type="ECO:0000256" key="1">
    <source>
        <dbReference type="ARBA" id="ARBA00004271"/>
    </source>
</evidence>
<comment type="caution">
    <text evidence="6">The sequence shown here is derived from an EMBL/GenBank/DDBJ whole genome shotgun (WGS) entry which is preliminary data.</text>
</comment>
<keyword evidence="3" id="KW-0964">Secreted</keyword>
<dbReference type="PANTHER" id="PTHR31279:SF7">
    <property type="entry name" value="PROTEIN EXORDIUM-LIKE 3"/>
    <property type="match status" value="1"/>
</dbReference>
<sequence>MHEKISNHMTTTTIIIFINVNDAPLGPTPLPSLHFKNLTVLHYPQINVSLHTLKLDVLYFGALCSLTSHPFTMFSTAVPIFTLLSLSLLLAPVQGWRPWPASSNITAYALGDSKKYEGSSEFVKLRYHMGPVMSTNITVHTIWYGTWSPSQKKIIREFINSISATSSPHPSVSGWWRTVQLYTDQTGANISRTVKLGEEKNDRFYSHGKSLTRLSIQSVIRSAITASTRPLPINPRSGLYLLLTSHDVYVQDFCTSVCGFHYFTFPSLVGYTLPYAWVGNSAKLCPGYCAYPFALPAMFVPPSPSPNNRKPFKSPNGDVGVDGMISVIAHEMAELATNPLANAWYAGQDPSFPVEIADLCEGIYGTGGGGSYTGQVLDARDGATYNMNGIRRKFLVQWVWSHVLNYCTGPNALDHSSSLNH</sequence>
<evidence type="ECO:0008006" key="8">
    <source>
        <dbReference type="Google" id="ProtNLM"/>
    </source>
</evidence>
<evidence type="ECO:0000313" key="6">
    <source>
        <dbReference type="EMBL" id="KAK7258244.1"/>
    </source>
</evidence>
<dbReference type="Proteomes" id="UP001372338">
    <property type="component" value="Unassembled WGS sequence"/>
</dbReference>
<dbReference type="AlphaFoldDB" id="A0AAN9EJE6"/>
<proteinExistence type="inferred from homology"/>
<name>A0AAN9EJE6_CROPI</name>
<evidence type="ECO:0000256" key="5">
    <source>
        <dbReference type="ARBA" id="ARBA00023591"/>
    </source>
</evidence>
<dbReference type="Pfam" id="PF04674">
    <property type="entry name" value="Phi_1"/>
    <property type="match status" value="1"/>
</dbReference>
<accession>A0AAN9EJE6</accession>
<dbReference type="InterPro" id="IPR006766">
    <property type="entry name" value="EXORDIUM-like"/>
</dbReference>
<dbReference type="EMBL" id="JAYWIO010000006">
    <property type="protein sequence ID" value="KAK7258244.1"/>
    <property type="molecule type" value="Genomic_DNA"/>
</dbReference>
<evidence type="ECO:0000256" key="3">
    <source>
        <dbReference type="ARBA" id="ARBA00022525"/>
    </source>
</evidence>
<evidence type="ECO:0000256" key="2">
    <source>
        <dbReference type="ARBA" id="ARBA00022523"/>
    </source>
</evidence>
<evidence type="ECO:0000256" key="4">
    <source>
        <dbReference type="ARBA" id="ARBA00022729"/>
    </source>
</evidence>
<gene>
    <name evidence="6" type="ORF">RIF29_32809</name>
</gene>
<evidence type="ECO:0000313" key="7">
    <source>
        <dbReference type="Proteomes" id="UP001372338"/>
    </source>
</evidence>
<keyword evidence="7" id="KW-1185">Reference proteome</keyword>
<organism evidence="6 7">
    <name type="scientific">Crotalaria pallida</name>
    <name type="common">Smooth rattlebox</name>
    <name type="synonym">Crotalaria striata</name>
    <dbReference type="NCBI Taxonomy" id="3830"/>
    <lineage>
        <taxon>Eukaryota</taxon>
        <taxon>Viridiplantae</taxon>
        <taxon>Streptophyta</taxon>
        <taxon>Embryophyta</taxon>
        <taxon>Tracheophyta</taxon>
        <taxon>Spermatophyta</taxon>
        <taxon>Magnoliopsida</taxon>
        <taxon>eudicotyledons</taxon>
        <taxon>Gunneridae</taxon>
        <taxon>Pentapetalae</taxon>
        <taxon>rosids</taxon>
        <taxon>fabids</taxon>
        <taxon>Fabales</taxon>
        <taxon>Fabaceae</taxon>
        <taxon>Papilionoideae</taxon>
        <taxon>50 kb inversion clade</taxon>
        <taxon>genistoids sensu lato</taxon>
        <taxon>core genistoids</taxon>
        <taxon>Crotalarieae</taxon>
        <taxon>Crotalaria</taxon>
    </lineage>
</organism>